<organism evidence="2">
    <name type="scientific">mine drainage metagenome</name>
    <dbReference type="NCBI Taxonomy" id="410659"/>
    <lineage>
        <taxon>unclassified sequences</taxon>
        <taxon>metagenomes</taxon>
        <taxon>ecological metagenomes</taxon>
    </lineage>
</organism>
<evidence type="ECO:0000313" key="2">
    <source>
        <dbReference type="EMBL" id="CBH96719.1"/>
    </source>
</evidence>
<comment type="caution">
    <text evidence="2">The sequence shown here is derived from an EMBL/GenBank/DDBJ whole genome shotgun (WGS) entry which is preliminary data.</text>
</comment>
<dbReference type="InterPro" id="IPR011646">
    <property type="entry name" value="KAP_P-loop"/>
</dbReference>
<dbReference type="Pfam" id="PF13289">
    <property type="entry name" value="SIR2_2"/>
    <property type="match status" value="1"/>
</dbReference>
<proteinExistence type="predicted"/>
<feature type="domain" description="KAP NTPase" evidence="1">
    <location>
        <begin position="413"/>
        <end position="450"/>
    </location>
</feature>
<dbReference type="EMBL" id="CABM01000031">
    <property type="protein sequence ID" value="CBH96719.1"/>
    <property type="molecule type" value="Genomic_DNA"/>
</dbReference>
<sequence length="470" mass="51483">MTVSIHNPDQYMASLRQIIAQGRKRIGLLVGAGAPAGIFPPGSDKPLIPAVAGLTDMVMVALKADYGKTLDAVWAELETPNIETILSRVRSLAGVIGKTKVHDLDGEGYKKLSEAICEQIGTIVNKPLHDGTSPYTEFVTWISGTGREHPVEIFTTNYDLLFEQALERTRVPFFDGFSGASEPFFDPSSVASNDLPARWTRLWKLHGSLGWAANARGEVVRTGKANATHLVFPEHLKYDQTQKAPYAALFDRLRAFLMTPDTLLIATGFSFADAHIFARIDECLAANPSASVFAFQFKPLEQEVYARDIAGRRANMSLYSPDKAMINGIAAPWMPGDLPTRDWGATSTTTYRNRSITTSWLRIRRGSFCTSISRARIPTRACNSSIEQNECVEEARVILTDNETKVDLLKNEAIATTIIGLLREKPDPPVTIGVHGDWGAGKSSVLEMIEWARLIAATMTDSPPPPAAPP</sequence>
<reference evidence="2" key="1">
    <citation type="submission" date="2009-10" db="EMBL/GenBank/DDBJ databases">
        <title>Diversity of trophic interactions inside an arsenic-rich microbial ecosystem.</title>
        <authorList>
            <person name="Bertin P.N."/>
            <person name="Heinrich-Salmeron A."/>
            <person name="Pelletier E."/>
            <person name="Goulhen-Chollet F."/>
            <person name="Arsene-Ploetze F."/>
            <person name="Gallien S."/>
            <person name="Calteau A."/>
            <person name="Vallenet D."/>
            <person name="Casiot C."/>
            <person name="Chane-Woon-Ming B."/>
            <person name="Giloteaux L."/>
            <person name="Barakat M."/>
            <person name="Bonnefoy V."/>
            <person name="Bruneel O."/>
            <person name="Chandler M."/>
            <person name="Cleiss J."/>
            <person name="Duran R."/>
            <person name="Elbaz-Poulichet F."/>
            <person name="Fonknechten N."/>
            <person name="Lauga B."/>
            <person name="Mornico D."/>
            <person name="Ortet P."/>
            <person name="Schaeffer C."/>
            <person name="Siguier P."/>
            <person name="Alexander Thil Smith A."/>
            <person name="Van Dorsselaer A."/>
            <person name="Weissenbach J."/>
            <person name="Medigue C."/>
            <person name="Le Paslier D."/>
        </authorList>
    </citation>
    <scope>NUCLEOTIDE SEQUENCE</scope>
</reference>
<protein>
    <recommendedName>
        <fullName evidence="1">KAP NTPase domain-containing protein</fullName>
    </recommendedName>
</protein>
<dbReference type="AlphaFoldDB" id="E6PP67"/>
<evidence type="ECO:0000259" key="1">
    <source>
        <dbReference type="Pfam" id="PF07693"/>
    </source>
</evidence>
<accession>E6PP67</accession>
<gene>
    <name evidence="2" type="ORF">CARN2_2435</name>
</gene>
<dbReference type="Pfam" id="PF07693">
    <property type="entry name" value="KAP_NTPase"/>
    <property type="match status" value="1"/>
</dbReference>
<name>E6PP67_9ZZZZ</name>